<keyword evidence="1" id="KW-1133">Transmembrane helix</keyword>
<evidence type="ECO:0000256" key="1">
    <source>
        <dbReference type="SAM" id="Phobius"/>
    </source>
</evidence>
<protein>
    <submittedName>
        <fullName evidence="2">Uncharacterized protein</fullName>
    </submittedName>
</protein>
<gene>
    <name evidence="2" type="ORF">GCM10022210_23440</name>
</gene>
<dbReference type="EMBL" id="BAAAZC010000017">
    <property type="protein sequence ID" value="GAA3972788.1"/>
    <property type="molecule type" value="Genomic_DNA"/>
</dbReference>
<evidence type="ECO:0000313" key="2">
    <source>
        <dbReference type="EMBL" id="GAA3972788.1"/>
    </source>
</evidence>
<dbReference type="RefSeq" id="WP_259096541.1">
    <property type="nucleotide sequence ID" value="NZ_BAAAZC010000017.1"/>
</dbReference>
<comment type="caution">
    <text evidence="2">The sequence shown here is derived from an EMBL/GenBank/DDBJ whole genome shotgun (WGS) entry which is preliminary data.</text>
</comment>
<reference evidence="3" key="1">
    <citation type="journal article" date="2019" name="Int. J. Syst. Evol. Microbiol.">
        <title>The Global Catalogue of Microorganisms (GCM) 10K type strain sequencing project: providing services to taxonomists for standard genome sequencing and annotation.</title>
        <authorList>
            <consortium name="The Broad Institute Genomics Platform"/>
            <consortium name="The Broad Institute Genome Sequencing Center for Infectious Disease"/>
            <person name="Wu L."/>
            <person name="Ma J."/>
        </authorList>
    </citation>
    <scope>NUCLEOTIDE SEQUENCE [LARGE SCALE GENOMIC DNA]</scope>
    <source>
        <strain evidence="3">JCM 16601</strain>
    </source>
</reference>
<proteinExistence type="predicted"/>
<dbReference type="Proteomes" id="UP001500742">
    <property type="component" value="Unassembled WGS sequence"/>
</dbReference>
<accession>A0ABP7PWX5</accession>
<sequence length="70" mass="7756">MKMKRLGLGYLLIILFFTALPAVVKAQDLPCLDGDPYGTCPLDTWVIAVVFIAGIFTAIHLHKKQRSARV</sequence>
<name>A0ABP7PWX5_9SPHI</name>
<keyword evidence="1" id="KW-0472">Membrane</keyword>
<evidence type="ECO:0000313" key="3">
    <source>
        <dbReference type="Proteomes" id="UP001500742"/>
    </source>
</evidence>
<feature type="transmembrane region" description="Helical" evidence="1">
    <location>
        <begin position="42"/>
        <end position="61"/>
    </location>
</feature>
<keyword evidence="3" id="KW-1185">Reference proteome</keyword>
<organism evidence="2 3">
    <name type="scientific">Mucilaginibacter dorajii</name>
    <dbReference type="NCBI Taxonomy" id="692994"/>
    <lineage>
        <taxon>Bacteria</taxon>
        <taxon>Pseudomonadati</taxon>
        <taxon>Bacteroidota</taxon>
        <taxon>Sphingobacteriia</taxon>
        <taxon>Sphingobacteriales</taxon>
        <taxon>Sphingobacteriaceae</taxon>
        <taxon>Mucilaginibacter</taxon>
    </lineage>
</organism>
<keyword evidence="1" id="KW-0812">Transmembrane</keyword>